<name>A0A2P2P027_RHIMU</name>
<reference evidence="1" key="1">
    <citation type="submission" date="2018-02" db="EMBL/GenBank/DDBJ databases">
        <title>Rhizophora mucronata_Transcriptome.</title>
        <authorList>
            <person name="Meera S.P."/>
            <person name="Sreeshan A."/>
            <person name="Augustine A."/>
        </authorList>
    </citation>
    <scope>NUCLEOTIDE SEQUENCE</scope>
    <source>
        <tissue evidence="1">Leaf</tissue>
    </source>
</reference>
<accession>A0A2P2P027</accession>
<proteinExistence type="predicted"/>
<dbReference type="EMBL" id="GGEC01067603">
    <property type="protein sequence ID" value="MBX48087.1"/>
    <property type="molecule type" value="Transcribed_RNA"/>
</dbReference>
<sequence length="37" mass="4412">MQYQLEEAKKSLKSCVSCRLTYRSVFLTARRSWCIIL</sequence>
<protein>
    <submittedName>
        <fullName evidence="1">Uncharacterized protein</fullName>
    </submittedName>
</protein>
<dbReference type="AlphaFoldDB" id="A0A2P2P027"/>
<evidence type="ECO:0000313" key="1">
    <source>
        <dbReference type="EMBL" id="MBX48087.1"/>
    </source>
</evidence>
<organism evidence="1">
    <name type="scientific">Rhizophora mucronata</name>
    <name type="common">Asiatic mangrove</name>
    <dbReference type="NCBI Taxonomy" id="61149"/>
    <lineage>
        <taxon>Eukaryota</taxon>
        <taxon>Viridiplantae</taxon>
        <taxon>Streptophyta</taxon>
        <taxon>Embryophyta</taxon>
        <taxon>Tracheophyta</taxon>
        <taxon>Spermatophyta</taxon>
        <taxon>Magnoliopsida</taxon>
        <taxon>eudicotyledons</taxon>
        <taxon>Gunneridae</taxon>
        <taxon>Pentapetalae</taxon>
        <taxon>rosids</taxon>
        <taxon>fabids</taxon>
        <taxon>Malpighiales</taxon>
        <taxon>Rhizophoraceae</taxon>
        <taxon>Rhizophora</taxon>
    </lineage>
</organism>